<dbReference type="SMART" id="SM00365">
    <property type="entry name" value="LRR_SD22"/>
    <property type="match status" value="9"/>
</dbReference>
<evidence type="ECO:0000313" key="5">
    <source>
        <dbReference type="EnsemblMetazoa" id="OVOC9904.1"/>
    </source>
</evidence>
<feature type="transmembrane region" description="Helical" evidence="3">
    <location>
        <begin position="31"/>
        <end position="53"/>
    </location>
</feature>
<organism evidence="5 6">
    <name type="scientific">Onchocerca volvulus</name>
    <dbReference type="NCBI Taxonomy" id="6282"/>
    <lineage>
        <taxon>Eukaryota</taxon>
        <taxon>Metazoa</taxon>
        <taxon>Ecdysozoa</taxon>
        <taxon>Nematoda</taxon>
        <taxon>Chromadorea</taxon>
        <taxon>Rhabditida</taxon>
        <taxon>Spirurina</taxon>
        <taxon>Spiruromorpha</taxon>
        <taxon>Filarioidea</taxon>
        <taxon>Onchocercidae</taxon>
        <taxon>Onchocerca</taxon>
    </lineage>
</organism>
<keyword evidence="3" id="KW-1133">Transmembrane helix</keyword>
<evidence type="ECO:0000256" key="1">
    <source>
        <dbReference type="ARBA" id="ARBA00022614"/>
    </source>
</evidence>
<dbReference type="Gene3D" id="3.80.10.10">
    <property type="entry name" value="Ribonuclease Inhibitor"/>
    <property type="match status" value="2"/>
</dbReference>
<dbReference type="OMA" id="EVWASYN"/>
<dbReference type="InterPro" id="IPR025875">
    <property type="entry name" value="Leu-rich_rpt_4"/>
</dbReference>
<reference evidence="5" key="2">
    <citation type="submission" date="2022-06" db="UniProtKB">
        <authorList>
            <consortium name="EnsemblMetazoa"/>
        </authorList>
    </citation>
    <scope>IDENTIFICATION</scope>
</reference>
<dbReference type="InterPro" id="IPR003591">
    <property type="entry name" value="Leu-rich_rpt_typical-subtyp"/>
</dbReference>
<proteinExistence type="predicted"/>
<dbReference type="InterPro" id="IPR003603">
    <property type="entry name" value="U2A'_phosphoprotein32A_C"/>
</dbReference>
<evidence type="ECO:0000256" key="3">
    <source>
        <dbReference type="SAM" id="Phobius"/>
    </source>
</evidence>
<dbReference type="Pfam" id="PF12799">
    <property type="entry name" value="LRR_4"/>
    <property type="match status" value="2"/>
</dbReference>
<keyword evidence="3" id="KW-0472">Membrane</keyword>
<dbReference type="EnsemblMetazoa" id="OVOC9904.1">
    <property type="protein sequence ID" value="OVOC9904.1"/>
    <property type="gene ID" value="WBGene00246713"/>
</dbReference>
<dbReference type="AlphaFoldDB" id="A0A8R1Y669"/>
<evidence type="ECO:0000313" key="6">
    <source>
        <dbReference type="Proteomes" id="UP000024404"/>
    </source>
</evidence>
<dbReference type="InterPro" id="IPR001611">
    <property type="entry name" value="Leu-rich_rpt"/>
</dbReference>
<keyword evidence="6" id="KW-1185">Reference proteome</keyword>
<dbReference type="Proteomes" id="UP000024404">
    <property type="component" value="Unassembled WGS sequence"/>
</dbReference>
<dbReference type="PANTHER" id="PTHR46652:SF3">
    <property type="entry name" value="LEUCINE-RICH REPEAT-CONTAINING PROTEIN 9"/>
    <property type="match status" value="1"/>
</dbReference>
<sequence>MRNSKSSSFWFAILNRFSRLAFYRKPASGTIAVFGFIIMIPIFLYSVGGYPMLHKDQFEGMKKKNVGGNLMATGDSNVGHDNESMNDESDMTIERENDKRLHRNLFDLNEFNVDSETIDLNQCRIDAVPDFSKFIQLKELCMRQNLLASLNDHLAIATLTHLDLYDNQIEVISNLDTLVNLEILDLSYNRIRKIEGLSALYNLKRIYLVHNKIEKIDGLESLMKLEVLELGDNRIKKLENIGHLLHLRELYIGRNKIQRFENLENLVKLTVLSAPANRLTDLSGISMLTELTELHISDQGIKSLAELVPQKKLTIIDAANNKITTLDGLIHLDQLEDIWLNDNEISDWNELLKLSKLPALRTIYLERNPIYKTDQSSYRRKIMLSLPQVTQIDATLCR</sequence>
<dbReference type="SMART" id="SM00369">
    <property type="entry name" value="LRR_TYP"/>
    <property type="match status" value="5"/>
</dbReference>
<evidence type="ECO:0000259" key="4">
    <source>
        <dbReference type="SMART" id="SM00446"/>
    </source>
</evidence>
<dbReference type="InterPro" id="IPR050836">
    <property type="entry name" value="SDS22/Internalin_LRR"/>
</dbReference>
<dbReference type="EMBL" id="CMVM020000304">
    <property type="status" value="NOT_ANNOTATED_CDS"/>
    <property type="molecule type" value="Genomic_DNA"/>
</dbReference>
<evidence type="ECO:0000256" key="2">
    <source>
        <dbReference type="ARBA" id="ARBA00022737"/>
    </source>
</evidence>
<protein>
    <submittedName>
        <fullName evidence="5">Protein phosphatase 1 regulatory subunit 22</fullName>
    </submittedName>
</protein>
<keyword evidence="2" id="KW-0677">Repeat</keyword>
<dbReference type="PROSITE" id="PS51450">
    <property type="entry name" value="LRR"/>
    <property type="match status" value="7"/>
</dbReference>
<keyword evidence="1" id="KW-0433">Leucine-rich repeat</keyword>
<accession>A0A8R1Y669</accession>
<keyword evidence="3" id="KW-0812">Transmembrane</keyword>
<dbReference type="PANTHER" id="PTHR46652">
    <property type="entry name" value="LEUCINE-RICH REPEAT AND IQ DOMAIN-CONTAINING PROTEIN 1-RELATED"/>
    <property type="match status" value="1"/>
</dbReference>
<dbReference type="SUPFAM" id="SSF52058">
    <property type="entry name" value="L domain-like"/>
    <property type="match status" value="1"/>
</dbReference>
<dbReference type="GO" id="GO:0046600">
    <property type="term" value="P:negative regulation of centriole replication"/>
    <property type="evidence" value="ECO:0007669"/>
    <property type="project" value="EnsemblMetazoa"/>
</dbReference>
<name>A0A8R1Y669_ONCVO</name>
<dbReference type="SMART" id="SM00446">
    <property type="entry name" value="LRRcap"/>
    <property type="match status" value="1"/>
</dbReference>
<feature type="domain" description="U2A'/phosphoprotein 32 family A C-terminal" evidence="4">
    <location>
        <begin position="375"/>
        <end position="393"/>
    </location>
</feature>
<reference evidence="6" key="1">
    <citation type="submission" date="2013-10" db="EMBL/GenBank/DDBJ databases">
        <title>Genome sequencing of Onchocerca volvulus.</title>
        <authorList>
            <person name="Cotton J."/>
            <person name="Tsai J."/>
            <person name="Stanley E."/>
            <person name="Tracey A."/>
            <person name="Holroyd N."/>
            <person name="Lustigman S."/>
            <person name="Berriman M."/>
        </authorList>
    </citation>
    <scope>NUCLEOTIDE SEQUENCE</scope>
</reference>
<dbReference type="InterPro" id="IPR032675">
    <property type="entry name" value="LRR_dom_sf"/>
</dbReference>